<dbReference type="Proteomes" id="UP000293638">
    <property type="component" value="Unassembled WGS sequence"/>
</dbReference>
<dbReference type="EMBL" id="SGXD01000006">
    <property type="protein sequence ID" value="RZS79443.1"/>
    <property type="molecule type" value="Genomic_DNA"/>
</dbReference>
<evidence type="ECO:0000256" key="14">
    <source>
        <dbReference type="ARBA" id="ARBA00039401"/>
    </source>
</evidence>
<evidence type="ECO:0000256" key="4">
    <source>
        <dbReference type="ARBA" id="ARBA00012438"/>
    </source>
</evidence>
<feature type="domain" description="PAC" evidence="18">
    <location>
        <begin position="233"/>
        <end position="284"/>
    </location>
</feature>
<keyword evidence="20" id="KW-1185">Reference proteome</keyword>
<name>A0A4Q7NAA8_9ACTN</name>
<dbReference type="Pfam" id="PF08447">
    <property type="entry name" value="PAS_3"/>
    <property type="match status" value="1"/>
</dbReference>
<dbReference type="SUPFAM" id="SSF55874">
    <property type="entry name" value="ATPase domain of HSP90 chaperone/DNA topoisomerase II/histidine kinase"/>
    <property type="match status" value="1"/>
</dbReference>
<keyword evidence="5" id="KW-0597">Phosphoprotein</keyword>
<dbReference type="CDD" id="cd00082">
    <property type="entry name" value="HisKA"/>
    <property type="match status" value="1"/>
</dbReference>
<proteinExistence type="predicted"/>
<keyword evidence="7" id="KW-0812">Transmembrane</keyword>
<dbReference type="InterPro" id="IPR036890">
    <property type="entry name" value="HATPase_C_sf"/>
</dbReference>
<accession>A0A4Q7NAA8</accession>
<dbReference type="InterPro" id="IPR004358">
    <property type="entry name" value="Sig_transdc_His_kin-like_C"/>
</dbReference>
<dbReference type="SMART" id="SM00065">
    <property type="entry name" value="GAF"/>
    <property type="match status" value="1"/>
</dbReference>
<dbReference type="Pfam" id="PF13426">
    <property type="entry name" value="PAS_9"/>
    <property type="match status" value="1"/>
</dbReference>
<evidence type="ECO:0000256" key="13">
    <source>
        <dbReference type="ARBA" id="ARBA00023136"/>
    </source>
</evidence>
<dbReference type="InterPro" id="IPR035965">
    <property type="entry name" value="PAS-like_dom_sf"/>
</dbReference>
<dbReference type="SMART" id="SM00387">
    <property type="entry name" value="HATPase_c"/>
    <property type="match status" value="1"/>
</dbReference>
<evidence type="ECO:0000256" key="11">
    <source>
        <dbReference type="ARBA" id="ARBA00022989"/>
    </source>
</evidence>
<sequence>MTLLPTAPGASAAAPPAAEPAQPPTGQAEAFLSAVLSDLSDAIVACDAEGRLTLFNSAAVELHGLPAAPLLSDQWTTHYDLRDGTGRRLSMGEVPLFRALRGEVVTAYEMAVGRPDGTTRTVLANGRPLRALDGTPLGAVVSMRDVTEERRAAASAAVSEEQFRTVFDASAAGFLLTEEDGRILRANPALCRMLGRDEASLLGLTSRALTHPDDRQASAIASALALRQRDARPVFQNRFVRADGSAVWTEVSLRAVDGPDGRAYGLAQVEDITLRRQAAEHAERETERLRATVEVQRAVTAQVSDRARMLRLIAEQAALVLPAADGAVVELLQGDVLHYAAATGRLTPFEGMDIPVAGSLAGLALTTGTTARCDDPETDPRVNREACRRVGIGSMLVAPLFEEGHTTGVLKVSSAERGAFTTADAQQLTMLADALSTALRQADDYARIQGLLRERTGALDALHDSESRFRLAFDSSPLGMAITSLADPPRFLQVNAAMSAITGYPADELVGMAVSTLHHEDDRAATASVLQGLRSGEYEGATVDRRYRRSDGSVAWVRIRTAVVRPLDGSAAYLVSQIEDISERRAAAEAIAERTSALEASNRQLERANQLKLDLIGMLGHEINNPLAAILGYTDLAADTWDSLDEDDRRRVLDVVGRQARKLDEVVREVLTLVTADAGRLVARPEAVEVRGLLRGVLDSTPGGEDVALRAPAEAYALVQPQHLAQVVQNLVSNAAKYAEGATELAVVQDGAWVLVEVADRGPGVPEEFRERLFDRFSRADGTAGSVRGTGLGLHIVRELVRANGGDVAYEPRPGGGSTFRVRVPAHAGLA</sequence>
<dbReference type="Pfam" id="PF02518">
    <property type="entry name" value="HATPase_c"/>
    <property type="match status" value="1"/>
</dbReference>
<feature type="domain" description="PAS" evidence="17">
    <location>
        <begin position="159"/>
        <end position="216"/>
    </location>
</feature>
<dbReference type="Gene3D" id="3.30.450.20">
    <property type="entry name" value="PAS domain"/>
    <property type="match status" value="3"/>
</dbReference>
<feature type="domain" description="PAS" evidence="17">
    <location>
        <begin position="465"/>
        <end position="537"/>
    </location>
</feature>
<dbReference type="InterPro" id="IPR013656">
    <property type="entry name" value="PAS_4"/>
</dbReference>
<feature type="domain" description="PAC" evidence="18">
    <location>
        <begin position="541"/>
        <end position="593"/>
    </location>
</feature>
<dbReference type="Gene3D" id="3.30.450.40">
    <property type="match status" value="1"/>
</dbReference>
<evidence type="ECO:0000256" key="9">
    <source>
        <dbReference type="ARBA" id="ARBA00022777"/>
    </source>
</evidence>
<dbReference type="Pfam" id="PF13185">
    <property type="entry name" value="GAF_2"/>
    <property type="match status" value="1"/>
</dbReference>
<dbReference type="GO" id="GO:0007234">
    <property type="term" value="P:osmosensory signaling via phosphorelay pathway"/>
    <property type="evidence" value="ECO:0007669"/>
    <property type="project" value="TreeGrafter"/>
</dbReference>
<dbReference type="SUPFAM" id="SSF47384">
    <property type="entry name" value="Homodimeric domain of signal transducing histidine kinase"/>
    <property type="match status" value="1"/>
</dbReference>
<keyword evidence="12" id="KW-0902">Two-component regulatory system</keyword>
<dbReference type="AlphaFoldDB" id="A0A4Q7NAA8"/>
<evidence type="ECO:0000256" key="15">
    <source>
        <dbReference type="SAM" id="MobiDB-lite"/>
    </source>
</evidence>
<dbReference type="InterPro" id="IPR003661">
    <property type="entry name" value="HisK_dim/P_dom"/>
</dbReference>
<dbReference type="PRINTS" id="PR00344">
    <property type="entry name" value="BCTRLSENSOR"/>
</dbReference>
<dbReference type="RefSeq" id="WP_130494517.1">
    <property type="nucleotide sequence ID" value="NZ_SGXD01000006.1"/>
</dbReference>
<dbReference type="InterPro" id="IPR003594">
    <property type="entry name" value="HATPase_dom"/>
</dbReference>
<dbReference type="InterPro" id="IPR000700">
    <property type="entry name" value="PAS-assoc_C"/>
</dbReference>
<dbReference type="SMART" id="SM00086">
    <property type="entry name" value="PAC"/>
    <property type="match status" value="3"/>
</dbReference>
<evidence type="ECO:0000259" key="17">
    <source>
        <dbReference type="PROSITE" id="PS50112"/>
    </source>
</evidence>
<reference evidence="19 20" key="1">
    <citation type="submission" date="2019-02" db="EMBL/GenBank/DDBJ databases">
        <title>Genomic Encyclopedia of Type Strains, Phase IV (KMG-IV): sequencing the most valuable type-strain genomes for metagenomic binning, comparative biology and taxonomic classification.</title>
        <authorList>
            <person name="Goeker M."/>
        </authorList>
    </citation>
    <scope>NUCLEOTIDE SEQUENCE [LARGE SCALE GENOMIC DNA]</scope>
    <source>
        <strain evidence="19 20">DSM 45622</strain>
    </source>
</reference>
<dbReference type="Gene3D" id="1.10.287.130">
    <property type="match status" value="1"/>
</dbReference>
<dbReference type="GO" id="GO:0005886">
    <property type="term" value="C:plasma membrane"/>
    <property type="evidence" value="ECO:0007669"/>
    <property type="project" value="UniProtKB-SubCell"/>
</dbReference>
<evidence type="ECO:0000256" key="8">
    <source>
        <dbReference type="ARBA" id="ARBA00022741"/>
    </source>
</evidence>
<feature type="compositionally biased region" description="Low complexity" evidence="15">
    <location>
        <begin position="1"/>
        <end position="16"/>
    </location>
</feature>
<evidence type="ECO:0000313" key="20">
    <source>
        <dbReference type="Proteomes" id="UP000293638"/>
    </source>
</evidence>
<keyword evidence="10" id="KW-0067">ATP-binding</keyword>
<keyword evidence="8" id="KW-0547">Nucleotide-binding</keyword>
<keyword evidence="6" id="KW-0808">Transferase</keyword>
<dbReference type="InterPro" id="IPR013655">
    <property type="entry name" value="PAS_fold_3"/>
</dbReference>
<dbReference type="Pfam" id="PF00512">
    <property type="entry name" value="HisKA"/>
    <property type="match status" value="1"/>
</dbReference>
<protein>
    <recommendedName>
        <fullName evidence="14">Sensor-like histidine kinase SenX3</fullName>
        <ecNumber evidence="4">2.7.13.3</ecNumber>
    </recommendedName>
</protein>
<dbReference type="NCBIfam" id="TIGR00229">
    <property type="entry name" value="sensory_box"/>
    <property type="match status" value="3"/>
</dbReference>
<dbReference type="InterPro" id="IPR036097">
    <property type="entry name" value="HisK_dim/P_sf"/>
</dbReference>
<dbReference type="PANTHER" id="PTHR42878:SF7">
    <property type="entry name" value="SENSOR HISTIDINE KINASE GLRK"/>
    <property type="match status" value="1"/>
</dbReference>
<dbReference type="GO" id="GO:0000155">
    <property type="term" value="F:phosphorelay sensor kinase activity"/>
    <property type="evidence" value="ECO:0007669"/>
    <property type="project" value="InterPro"/>
</dbReference>
<keyword evidence="13" id="KW-0472">Membrane</keyword>
<evidence type="ECO:0000256" key="5">
    <source>
        <dbReference type="ARBA" id="ARBA00022553"/>
    </source>
</evidence>
<dbReference type="InterPro" id="IPR003018">
    <property type="entry name" value="GAF"/>
</dbReference>
<feature type="region of interest" description="Disordered" evidence="15">
    <location>
        <begin position="1"/>
        <end position="25"/>
    </location>
</feature>
<keyword evidence="11" id="KW-1133">Transmembrane helix</keyword>
<gene>
    <name evidence="19" type="ORF">EV189_3797</name>
</gene>
<dbReference type="PROSITE" id="PS50113">
    <property type="entry name" value="PAC"/>
    <property type="match status" value="3"/>
</dbReference>
<dbReference type="GO" id="GO:0030295">
    <property type="term" value="F:protein kinase activator activity"/>
    <property type="evidence" value="ECO:0007669"/>
    <property type="project" value="TreeGrafter"/>
</dbReference>
<dbReference type="SUPFAM" id="SSF55781">
    <property type="entry name" value="GAF domain-like"/>
    <property type="match status" value="1"/>
</dbReference>
<dbReference type="GO" id="GO:0000156">
    <property type="term" value="F:phosphorelay response regulator activity"/>
    <property type="evidence" value="ECO:0007669"/>
    <property type="project" value="TreeGrafter"/>
</dbReference>
<dbReference type="SMART" id="SM00388">
    <property type="entry name" value="HisKA"/>
    <property type="match status" value="1"/>
</dbReference>
<dbReference type="InterPro" id="IPR000014">
    <property type="entry name" value="PAS"/>
</dbReference>
<feature type="domain" description="PAC" evidence="18">
    <location>
        <begin position="106"/>
        <end position="158"/>
    </location>
</feature>
<evidence type="ECO:0000256" key="3">
    <source>
        <dbReference type="ARBA" id="ARBA00004236"/>
    </source>
</evidence>
<evidence type="ECO:0000256" key="10">
    <source>
        <dbReference type="ARBA" id="ARBA00022840"/>
    </source>
</evidence>
<evidence type="ECO:0000256" key="2">
    <source>
        <dbReference type="ARBA" id="ARBA00004141"/>
    </source>
</evidence>
<dbReference type="InterPro" id="IPR005467">
    <property type="entry name" value="His_kinase_dom"/>
</dbReference>
<evidence type="ECO:0000256" key="12">
    <source>
        <dbReference type="ARBA" id="ARBA00023012"/>
    </source>
</evidence>
<evidence type="ECO:0000256" key="1">
    <source>
        <dbReference type="ARBA" id="ARBA00000085"/>
    </source>
</evidence>
<dbReference type="Gene3D" id="3.30.565.10">
    <property type="entry name" value="Histidine kinase-like ATPase, C-terminal domain"/>
    <property type="match status" value="1"/>
</dbReference>
<evidence type="ECO:0000313" key="19">
    <source>
        <dbReference type="EMBL" id="RZS79443.1"/>
    </source>
</evidence>
<dbReference type="InterPro" id="IPR029016">
    <property type="entry name" value="GAF-like_dom_sf"/>
</dbReference>
<dbReference type="InterPro" id="IPR001610">
    <property type="entry name" value="PAC"/>
</dbReference>
<evidence type="ECO:0000259" key="18">
    <source>
        <dbReference type="PROSITE" id="PS50113"/>
    </source>
</evidence>
<dbReference type="InterPro" id="IPR050351">
    <property type="entry name" value="BphY/WalK/GraS-like"/>
</dbReference>
<dbReference type="PROSITE" id="PS50109">
    <property type="entry name" value="HIS_KIN"/>
    <property type="match status" value="1"/>
</dbReference>
<dbReference type="PANTHER" id="PTHR42878">
    <property type="entry name" value="TWO-COMPONENT HISTIDINE KINASE"/>
    <property type="match status" value="1"/>
</dbReference>
<dbReference type="SMART" id="SM00091">
    <property type="entry name" value="PAS"/>
    <property type="match status" value="3"/>
</dbReference>
<feature type="domain" description="Histidine kinase" evidence="16">
    <location>
        <begin position="618"/>
        <end position="828"/>
    </location>
</feature>
<dbReference type="OrthoDB" id="9764154at2"/>
<evidence type="ECO:0000256" key="6">
    <source>
        <dbReference type="ARBA" id="ARBA00022679"/>
    </source>
</evidence>
<comment type="catalytic activity">
    <reaction evidence="1">
        <text>ATP + protein L-histidine = ADP + protein N-phospho-L-histidine.</text>
        <dbReference type="EC" id="2.7.13.3"/>
    </reaction>
</comment>
<dbReference type="PROSITE" id="PS50112">
    <property type="entry name" value="PAS"/>
    <property type="match status" value="3"/>
</dbReference>
<organism evidence="19 20">
    <name type="scientific">Motilibacter rhizosphaerae</name>
    <dbReference type="NCBI Taxonomy" id="598652"/>
    <lineage>
        <taxon>Bacteria</taxon>
        <taxon>Bacillati</taxon>
        <taxon>Actinomycetota</taxon>
        <taxon>Actinomycetes</taxon>
        <taxon>Motilibacterales</taxon>
        <taxon>Motilibacteraceae</taxon>
        <taxon>Motilibacter</taxon>
    </lineage>
</organism>
<dbReference type="Pfam" id="PF08448">
    <property type="entry name" value="PAS_4"/>
    <property type="match status" value="1"/>
</dbReference>
<comment type="subcellular location">
    <subcellularLocation>
        <location evidence="3">Cell membrane</location>
    </subcellularLocation>
    <subcellularLocation>
        <location evidence="2">Membrane</location>
        <topology evidence="2">Multi-pass membrane protein</topology>
    </subcellularLocation>
</comment>
<evidence type="ECO:0000259" key="16">
    <source>
        <dbReference type="PROSITE" id="PS50109"/>
    </source>
</evidence>
<comment type="caution">
    <text evidence="19">The sequence shown here is derived from an EMBL/GenBank/DDBJ whole genome shotgun (WGS) entry which is preliminary data.</text>
</comment>
<dbReference type="CDD" id="cd00130">
    <property type="entry name" value="PAS"/>
    <property type="match status" value="3"/>
</dbReference>
<feature type="domain" description="PAS" evidence="17">
    <location>
        <begin position="28"/>
        <end position="72"/>
    </location>
</feature>
<evidence type="ECO:0000256" key="7">
    <source>
        <dbReference type="ARBA" id="ARBA00022692"/>
    </source>
</evidence>
<keyword evidence="9" id="KW-0418">Kinase</keyword>
<dbReference type="EC" id="2.7.13.3" evidence="4"/>
<dbReference type="SUPFAM" id="SSF55785">
    <property type="entry name" value="PYP-like sensor domain (PAS domain)"/>
    <property type="match status" value="3"/>
</dbReference>